<dbReference type="EMBL" id="JAOF01000001">
    <property type="protein sequence ID" value="EUA45734.1"/>
    <property type="molecule type" value="Genomic_DNA"/>
</dbReference>
<name>A0A829PZZ1_9MYCO</name>
<protein>
    <submittedName>
        <fullName evidence="1">Uncharacterized protein</fullName>
    </submittedName>
</protein>
<dbReference type="Proteomes" id="UP000020103">
    <property type="component" value="Unassembled WGS sequence"/>
</dbReference>
<gene>
    <name evidence="1" type="ORF">I543_2764</name>
</gene>
<reference evidence="1 2" key="1">
    <citation type="submission" date="2013-12" db="EMBL/GenBank/DDBJ databases">
        <authorList>
            <person name="Madinger N."/>
            <person name="Lenaerts A."/>
            <person name="Ordway D."/>
            <person name="DeGroote M.A."/>
            <person name="Parker T."/>
            <person name="Sizemore C."/>
            <person name="Tallon L.J."/>
            <person name="Sadzewicz L.K."/>
            <person name="Sengamalay N."/>
            <person name="Fraser C.M."/>
            <person name="Hine E."/>
            <person name="Shefchek K.A."/>
            <person name="Das S.P."/>
            <person name="Tettelin H."/>
        </authorList>
    </citation>
    <scope>NUCLEOTIDE SEQUENCE [LARGE SCALE GENOMIC DNA]</scope>
    <source>
        <strain evidence="1 2">21</strain>
    </source>
</reference>
<organism evidence="1 2">
    <name type="scientific">Mycobacteroides abscessus 21</name>
    <dbReference type="NCBI Taxonomy" id="1299324"/>
    <lineage>
        <taxon>Bacteria</taxon>
        <taxon>Bacillati</taxon>
        <taxon>Actinomycetota</taxon>
        <taxon>Actinomycetes</taxon>
        <taxon>Mycobacteriales</taxon>
        <taxon>Mycobacteriaceae</taxon>
        <taxon>Mycobacteroides</taxon>
        <taxon>Mycobacteroides abscessus</taxon>
    </lineage>
</organism>
<evidence type="ECO:0000313" key="2">
    <source>
        <dbReference type="Proteomes" id="UP000020103"/>
    </source>
</evidence>
<comment type="caution">
    <text evidence="1">The sequence shown here is derived from an EMBL/GenBank/DDBJ whole genome shotgun (WGS) entry which is preliminary data.</text>
</comment>
<sequence>MPIRMLLVFCRNHFGFIGVTARGMLLTTSCGAAMDLSS</sequence>
<proteinExistence type="predicted"/>
<accession>A0A829PZZ1</accession>
<evidence type="ECO:0000313" key="1">
    <source>
        <dbReference type="EMBL" id="EUA45734.1"/>
    </source>
</evidence>
<dbReference type="AlphaFoldDB" id="A0A829PZZ1"/>